<dbReference type="EMBL" id="AHGT01000059">
    <property type="protein sequence ID" value="ESU36014.1"/>
    <property type="molecule type" value="Genomic_DNA"/>
</dbReference>
<gene>
    <name evidence="2" type="ORF">DHA2_151885</name>
</gene>
<reference evidence="2 3" key="2">
    <citation type="journal article" date="2013" name="Genome Biol. Evol.">
        <title>Genome sequencing of Giardia lamblia genotypes A2 and B isolates (DH and GS) and comparative analysis with the genomes of genotypes A1 and E (WB and Pig).</title>
        <authorList>
            <person name="Adam R.D."/>
            <person name="Dahlstrom E.W."/>
            <person name="Martens C.A."/>
            <person name="Bruno D.P."/>
            <person name="Barbian K.D."/>
            <person name="Ricklefs S.M."/>
            <person name="Hernandez M.M."/>
            <person name="Narla N.P."/>
            <person name="Patel R.B."/>
            <person name="Porcella S.F."/>
            <person name="Nash T.E."/>
        </authorList>
    </citation>
    <scope>NUCLEOTIDE SEQUENCE [LARGE SCALE GENOMIC DNA]</scope>
    <source>
        <strain evidence="2 3">DH</strain>
    </source>
</reference>
<reference evidence="3" key="1">
    <citation type="submission" date="2012-02" db="EMBL/GenBank/DDBJ databases">
        <title>Genome sequencing of Giardia lamblia Genotypes A2 and B isolates (DH and GS) and comparative analysis with the genomes of Genotypes A1 and E (WB and Pig).</title>
        <authorList>
            <person name="Adam R."/>
            <person name="Dahlstrom E."/>
            <person name="Martens C."/>
            <person name="Bruno D."/>
            <person name="Barbian K."/>
            <person name="Porcella S.F."/>
            <person name="Nash T."/>
        </authorList>
    </citation>
    <scope>NUCLEOTIDE SEQUENCE</scope>
    <source>
        <strain evidence="3">DH</strain>
    </source>
</reference>
<dbReference type="AlphaFoldDB" id="V6TB91"/>
<feature type="region of interest" description="Disordered" evidence="1">
    <location>
        <begin position="1"/>
        <end position="47"/>
    </location>
</feature>
<dbReference type="Proteomes" id="UP000018320">
    <property type="component" value="Unassembled WGS sequence"/>
</dbReference>
<sequence>MRLLPKSRLPSAEEPPAEEADEHSDSNVQECIPNNHSTREVRSESGLNWSCSYGSQGELHYQLASGGFVPISSFSSTTG</sequence>
<evidence type="ECO:0000256" key="1">
    <source>
        <dbReference type="SAM" id="MobiDB-lite"/>
    </source>
</evidence>
<comment type="caution">
    <text evidence="2">The sequence shown here is derived from an EMBL/GenBank/DDBJ whole genome shotgun (WGS) entry which is preliminary data.</text>
</comment>
<proteinExistence type="predicted"/>
<feature type="compositionally biased region" description="Polar residues" evidence="1">
    <location>
        <begin position="26"/>
        <end position="36"/>
    </location>
</feature>
<evidence type="ECO:0000313" key="3">
    <source>
        <dbReference type="Proteomes" id="UP000018320"/>
    </source>
</evidence>
<dbReference type="VEuPathDB" id="GiardiaDB:DHA2_151885"/>
<protein>
    <submittedName>
        <fullName evidence="2">DNA-dependent RNA polymerase beta' subunit/160 kD subunit</fullName>
    </submittedName>
</protein>
<evidence type="ECO:0000313" key="2">
    <source>
        <dbReference type="EMBL" id="ESU36014.1"/>
    </source>
</evidence>
<accession>V6TB91</accession>
<organism evidence="2 3">
    <name type="scientific">Giardia intestinalis</name>
    <name type="common">Giardia lamblia</name>
    <dbReference type="NCBI Taxonomy" id="5741"/>
    <lineage>
        <taxon>Eukaryota</taxon>
        <taxon>Metamonada</taxon>
        <taxon>Diplomonadida</taxon>
        <taxon>Hexamitidae</taxon>
        <taxon>Giardiinae</taxon>
        <taxon>Giardia</taxon>
    </lineage>
</organism>
<name>V6TB91_GIAIN</name>